<protein>
    <submittedName>
        <fullName evidence="1">Uncharacterized protein</fullName>
    </submittedName>
</protein>
<dbReference type="Proteomes" id="UP000317663">
    <property type="component" value="Unassembled WGS sequence"/>
</dbReference>
<dbReference type="RefSeq" id="WP_140473875.1">
    <property type="nucleotide sequence ID" value="NZ_RCZD01000008.1"/>
</dbReference>
<evidence type="ECO:0000313" key="2">
    <source>
        <dbReference type="Proteomes" id="UP000317663"/>
    </source>
</evidence>
<accession>A0A502GCZ8</accession>
<organism evidence="1 2">
    <name type="scientific">Ewingella americana</name>
    <dbReference type="NCBI Taxonomy" id="41202"/>
    <lineage>
        <taxon>Bacteria</taxon>
        <taxon>Pseudomonadati</taxon>
        <taxon>Pseudomonadota</taxon>
        <taxon>Gammaproteobacteria</taxon>
        <taxon>Enterobacterales</taxon>
        <taxon>Yersiniaceae</taxon>
        <taxon>Ewingella</taxon>
    </lineage>
</organism>
<dbReference type="EMBL" id="RCZD01000008">
    <property type="protein sequence ID" value="TPG60147.1"/>
    <property type="molecule type" value="Genomic_DNA"/>
</dbReference>
<keyword evidence="2" id="KW-1185">Reference proteome</keyword>
<comment type="caution">
    <text evidence="1">The sequence shown here is derived from an EMBL/GenBank/DDBJ whole genome shotgun (WGS) entry which is preliminary data.</text>
</comment>
<gene>
    <name evidence="1" type="ORF">EAH77_16390</name>
</gene>
<name>A0A502GCZ8_9GAMM</name>
<sequence>MERIAISLPDEFLKCQVRSYGLLQDKTHGLSFILEIPEVTEEMKDQANRMNLSIIPAEDTLFRELTADRLIDFTKNYLATEKQELVEVFFNMLEQDYNTLDIANNCKLTKRIRKNKSS</sequence>
<dbReference type="AlphaFoldDB" id="A0A502GCZ8"/>
<proteinExistence type="predicted"/>
<reference evidence="1 2" key="1">
    <citation type="journal article" date="2019" name="Environ. Microbiol.">
        <title>Species interactions and distinct microbial communities in high Arctic permafrost affected cryosols are associated with the CH4 and CO2 gas fluxes.</title>
        <authorList>
            <person name="Altshuler I."/>
            <person name="Hamel J."/>
            <person name="Turney S."/>
            <person name="Magnuson E."/>
            <person name="Levesque R."/>
            <person name="Greer C."/>
            <person name="Whyte L.G."/>
        </authorList>
    </citation>
    <scope>NUCLEOTIDE SEQUENCE [LARGE SCALE GENOMIC DNA]</scope>
    <source>
        <strain evidence="1 2">E4</strain>
    </source>
</reference>
<evidence type="ECO:0000313" key="1">
    <source>
        <dbReference type="EMBL" id="TPG60147.1"/>
    </source>
</evidence>